<reference evidence="1" key="1">
    <citation type="submission" date="2018-05" db="EMBL/GenBank/DDBJ databases">
        <title>Draft genome of Mucuna pruriens seed.</title>
        <authorList>
            <person name="Nnadi N.E."/>
            <person name="Vos R."/>
            <person name="Hasami M.H."/>
            <person name="Devisetty U.K."/>
            <person name="Aguiy J.C."/>
        </authorList>
    </citation>
    <scope>NUCLEOTIDE SEQUENCE [LARGE SCALE GENOMIC DNA]</scope>
    <source>
        <strain evidence="1">JCA_2017</strain>
    </source>
</reference>
<dbReference type="EMBL" id="QJKJ01003827">
    <property type="protein sequence ID" value="RDX96737.1"/>
    <property type="molecule type" value="Genomic_DNA"/>
</dbReference>
<dbReference type="Proteomes" id="UP000257109">
    <property type="component" value="Unassembled WGS sequence"/>
</dbReference>
<keyword evidence="2" id="KW-1185">Reference proteome</keyword>
<dbReference type="AlphaFoldDB" id="A0A371H1Q8"/>
<proteinExistence type="predicted"/>
<accession>A0A371H1Q8</accession>
<gene>
    <name evidence="1" type="ORF">CR513_20574</name>
</gene>
<dbReference type="OrthoDB" id="1414623at2759"/>
<name>A0A371H1Q8_MUCPR</name>
<evidence type="ECO:0000313" key="2">
    <source>
        <dbReference type="Proteomes" id="UP000257109"/>
    </source>
</evidence>
<sequence length="162" mass="19112">MKAISRMIPLWLWEKNLVLINVLRMTFEEKEMQKISYPSTVRNLMYAQVCTHLDIAYITRMLGRYLSNSGLDNQMGHAILIEHERLYAQSKHIDIKFLVVKERVQSEQLSRKHIETNSMVVYLLTKELPPKMFHEHIACIGDGFHQRFSFGSNNKSYKLKIQ</sequence>
<comment type="caution">
    <text evidence="1">The sequence shown here is derived from an EMBL/GenBank/DDBJ whole genome shotgun (WGS) entry which is preliminary data.</text>
</comment>
<organism evidence="1 2">
    <name type="scientific">Mucuna pruriens</name>
    <name type="common">Velvet bean</name>
    <name type="synonym">Dolichos pruriens</name>
    <dbReference type="NCBI Taxonomy" id="157652"/>
    <lineage>
        <taxon>Eukaryota</taxon>
        <taxon>Viridiplantae</taxon>
        <taxon>Streptophyta</taxon>
        <taxon>Embryophyta</taxon>
        <taxon>Tracheophyta</taxon>
        <taxon>Spermatophyta</taxon>
        <taxon>Magnoliopsida</taxon>
        <taxon>eudicotyledons</taxon>
        <taxon>Gunneridae</taxon>
        <taxon>Pentapetalae</taxon>
        <taxon>rosids</taxon>
        <taxon>fabids</taxon>
        <taxon>Fabales</taxon>
        <taxon>Fabaceae</taxon>
        <taxon>Papilionoideae</taxon>
        <taxon>50 kb inversion clade</taxon>
        <taxon>NPAAA clade</taxon>
        <taxon>indigoferoid/millettioid clade</taxon>
        <taxon>Phaseoleae</taxon>
        <taxon>Mucuna</taxon>
    </lineage>
</organism>
<evidence type="ECO:0000313" key="1">
    <source>
        <dbReference type="EMBL" id="RDX96737.1"/>
    </source>
</evidence>
<feature type="non-terminal residue" evidence="1">
    <location>
        <position position="1"/>
    </location>
</feature>
<protein>
    <submittedName>
        <fullName evidence="1">Uncharacterized protein</fullName>
    </submittedName>
</protein>